<feature type="transmembrane region" description="Helical" evidence="16">
    <location>
        <begin position="147"/>
        <end position="163"/>
    </location>
</feature>
<dbReference type="PIRSF" id="PIRSF023322">
    <property type="entry name" value="DUF841_euk"/>
    <property type="match status" value="1"/>
</dbReference>
<dbReference type="OrthoDB" id="342726at2759"/>
<evidence type="ECO:0000256" key="6">
    <source>
        <dbReference type="ARBA" id="ARBA00022692"/>
    </source>
</evidence>
<evidence type="ECO:0000256" key="15">
    <source>
        <dbReference type="SAM" id="Coils"/>
    </source>
</evidence>
<evidence type="ECO:0000313" key="18">
    <source>
        <dbReference type="Proteomes" id="UP000187209"/>
    </source>
</evidence>
<evidence type="ECO:0000313" key="17">
    <source>
        <dbReference type="EMBL" id="OMJ75848.1"/>
    </source>
</evidence>
<keyword evidence="9 16" id="KW-1133">Transmembrane helix</keyword>
<keyword evidence="13" id="KW-0407">Ion channel</keyword>
<dbReference type="Pfam" id="PF01956">
    <property type="entry name" value="EMC3_TMCO1"/>
    <property type="match status" value="1"/>
</dbReference>
<dbReference type="GO" id="GO:0032469">
    <property type="term" value="P:endoplasmic reticulum calcium ion homeostasis"/>
    <property type="evidence" value="ECO:0007669"/>
    <property type="project" value="UniProtKB-UniRule"/>
</dbReference>
<keyword evidence="18" id="KW-1185">Reference proteome</keyword>
<evidence type="ECO:0000256" key="5">
    <source>
        <dbReference type="ARBA" id="ARBA00022673"/>
    </source>
</evidence>
<protein>
    <recommendedName>
        <fullName evidence="14">Calcium load-activated calcium channel</fullName>
        <shortName evidence="14">CLAC channel</shortName>
    </recommendedName>
</protein>
<evidence type="ECO:0000256" key="14">
    <source>
        <dbReference type="PIRNR" id="PIRNR023322"/>
    </source>
</evidence>
<keyword evidence="5 14" id="KW-0107">Calcium channel</keyword>
<accession>A0A1R2BGF8</accession>
<keyword evidence="11 14" id="KW-0406">Ion transport</keyword>
<evidence type="ECO:0000256" key="11">
    <source>
        <dbReference type="ARBA" id="ARBA00023065"/>
    </source>
</evidence>
<dbReference type="GO" id="GO:0005789">
    <property type="term" value="C:endoplasmic reticulum membrane"/>
    <property type="evidence" value="ECO:0007669"/>
    <property type="project" value="UniProtKB-SubCell"/>
</dbReference>
<dbReference type="Proteomes" id="UP000187209">
    <property type="component" value="Unassembled WGS sequence"/>
</dbReference>
<keyword evidence="6 16" id="KW-0812">Transmembrane</keyword>
<comment type="similarity">
    <text evidence="2 14">Belongs to the TMCO1 family.</text>
</comment>
<keyword evidence="12 14" id="KW-0472">Membrane</keyword>
<keyword evidence="3 14" id="KW-0813">Transport</keyword>
<feature type="transmembrane region" description="Helical" evidence="16">
    <location>
        <begin position="12"/>
        <end position="35"/>
    </location>
</feature>
<evidence type="ECO:0000256" key="13">
    <source>
        <dbReference type="ARBA" id="ARBA00023303"/>
    </source>
</evidence>
<dbReference type="PANTHER" id="PTHR20917:SF0">
    <property type="entry name" value="CALCIUM LOAD-ACTIVATED CALCIUM CHANNEL"/>
    <property type="match status" value="1"/>
</dbReference>
<evidence type="ECO:0000256" key="16">
    <source>
        <dbReference type="SAM" id="Phobius"/>
    </source>
</evidence>
<keyword evidence="10 15" id="KW-0175">Coiled coil</keyword>
<name>A0A1R2BGF8_9CILI</name>
<comment type="function">
    <text evidence="14">Calcium-selective channel required to prevent calcium stores from overfilling.</text>
</comment>
<feature type="coiled-coil region" evidence="15">
    <location>
        <begin position="37"/>
        <end position="67"/>
    </location>
</feature>
<gene>
    <name evidence="17" type="ORF">SteCoe_24908</name>
</gene>
<evidence type="ECO:0000256" key="9">
    <source>
        <dbReference type="ARBA" id="ARBA00022989"/>
    </source>
</evidence>
<evidence type="ECO:0000256" key="8">
    <source>
        <dbReference type="ARBA" id="ARBA00022837"/>
    </source>
</evidence>
<dbReference type="AlphaFoldDB" id="A0A1R2BGF8"/>
<keyword evidence="7 14" id="KW-0256">Endoplasmic reticulum</keyword>
<comment type="subcellular location">
    <subcellularLocation>
        <location evidence="1">Endoplasmic reticulum membrane</location>
        <topology evidence="1">Multi-pass membrane protein</topology>
    </subcellularLocation>
</comment>
<evidence type="ECO:0000256" key="1">
    <source>
        <dbReference type="ARBA" id="ARBA00004477"/>
    </source>
</evidence>
<evidence type="ECO:0000256" key="2">
    <source>
        <dbReference type="ARBA" id="ARBA00006537"/>
    </source>
</evidence>
<dbReference type="InterPro" id="IPR008559">
    <property type="entry name" value="TMCO1"/>
</dbReference>
<dbReference type="EMBL" id="MPUH01000665">
    <property type="protein sequence ID" value="OMJ75848.1"/>
    <property type="molecule type" value="Genomic_DNA"/>
</dbReference>
<evidence type="ECO:0000256" key="10">
    <source>
        <dbReference type="ARBA" id="ARBA00023054"/>
    </source>
</evidence>
<feature type="transmembrane region" description="Helical" evidence="16">
    <location>
        <begin position="98"/>
        <end position="120"/>
    </location>
</feature>
<keyword evidence="4" id="KW-0109">Calcium transport</keyword>
<evidence type="ECO:0000256" key="7">
    <source>
        <dbReference type="ARBA" id="ARBA00022824"/>
    </source>
</evidence>
<organism evidence="17 18">
    <name type="scientific">Stentor coeruleus</name>
    <dbReference type="NCBI Taxonomy" id="5963"/>
    <lineage>
        <taxon>Eukaryota</taxon>
        <taxon>Sar</taxon>
        <taxon>Alveolata</taxon>
        <taxon>Ciliophora</taxon>
        <taxon>Postciliodesmatophora</taxon>
        <taxon>Heterotrichea</taxon>
        <taxon>Heterotrichida</taxon>
        <taxon>Stentoridae</taxon>
        <taxon>Stentor</taxon>
    </lineage>
</organism>
<evidence type="ECO:0000256" key="4">
    <source>
        <dbReference type="ARBA" id="ARBA00022568"/>
    </source>
</evidence>
<reference evidence="17 18" key="1">
    <citation type="submission" date="2016-11" db="EMBL/GenBank/DDBJ databases">
        <title>The macronuclear genome of Stentor coeruleus: a giant cell with tiny introns.</title>
        <authorList>
            <person name="Slabodnick M."/>
            <person name="Ruby J.G."/>
            <person name="Reiff S.B."/>
            <person name="Swart E.C."/>
            <person name="Gosai S."/>
            <person name="Prabakaran S."/>
            <person name="Witkowska E."/>
            <person name="Larue G.E."/>
            <person name="Fisher S."/>
            <person name="Freeman R.M."/>
            <person name="Gunawardena J."/>
            <person name="Chu W."/>
            <person name="Stover N.A."/>
            <person name="Gregory B.D."/>
            <person name="Nowacki M."/>
            <person name="Derisi J."/>
            <person name="Roy S.W."/>
            <person name="Marshall W.F."/>
            <person name="Sood P."/>
        </authorList>
    </citation>
    <scope>NUCLEOTIDE SEQUENCE [LARGE SCALE GENOMIC DNA]</scope>
    <source>
        <strain evidence="17">WM001</strain>
    </source>
</reference>
<keyword evidence="8 14" id="KW-0106">Calcium</keyword>
<evidence type="ECO:0000256" key="12">
    <source>
        <dbReference type="ARBA" id="ARBA00023136"/>
    </source>
</evidence>
<comment type="caution">
    <text evidence="17">The sequence shown here is derived from an EMBL/GenBank/DDBJ whole genome shotgun (WGS) entry which is preliminary data.</text>
</comment>
<evidence type="ECO:0000256" key="3">
    <source>
        <dbReference type="ARBA" id="ARBA00022448"/>
    </source>
</evidence>
<dbReference type="PANTHER" id="PTHR20917">
    <property type="entry name" value="PNAS-RELATED"/>
    <property type="match status" value="1"/>
</dbReference>
<proteinExistence type="inferred from homology"/>
<dbReference type="InterPro" id="IPR002809">
    <property type="entry name" value="EMC3/TMCO1"/>
</dbReference>
<dbReference type="SMART" id="SM01415">
    <property type="entry name" value="DUF106"/>
    <property type="match status" value="1"/>
</dbReference>
<dbReference type="GO" id="GO:0005262">
    <property type="term" value="F:calcium channel activity"/>
    <property type="evidence" value="ECO:0007669"/>
    <property type="project" value="UniProtKB-UniRule"/>
</dbReference>
<sequence length="184" mass="20945">MGYDSDISLIDTLSVMAAAIFTAVLAEGLSWVLIYRTEDYKQIKKNVETLSKQLEREKEKVVTASKQKSQEKKISKTDSMLKNTSQQLNASKMKSTMIIALFMIAFMSTLSSTYHGVAVAKLPFTPISMLQNITHRNLPGDDSTDCSMIFIYLLMSFIVRNNIQKFFGFTPRTPFNMWEPPNYK</sequence>